<protein>
    <submittedName>
        <fullName evidence="1">Uncharacterized protein</fullName>
    </submittedName>
</protein>
<organism evidence="1 2">
    <name type="scientific">Salix purpurea</name>
    <name type="common">Purple osier willow</name>
    <dbReference type="NCBI Taxonomy" id="77065"/>
    <lineage>
        <taxon>Eukaryota</taxon>
        <taxon>Viridiplantae</taxon>
        <taxon>Streptophyta</taxon>
        <taxon>Embryophyta</taxon>
        <taxon>Tracheophyta</taxon>
        <taxon>Spermatophyta</taxon>
        <taxon>Magnoliopsida</taxon>
        <taxon>eudicotyledons</taxon>
        <taxon>Gunneridae</taxon>
        <taxon>Pentapetalae</taxon>
        <taxon>rosids</taxon>
        <taxon>fabids</taxon>
        <taxon>Malpighiales</taxon>
        <taxon>Salicaceae</taxon>
        <taxon>Saliceae</taxon>
        <taxon>Salix</taxon>
    </lineage>
</organism>
<comment type="caution">
    <text evidence="1">The sequence shown here is derived from an EMBL/GenBank/DDBJ whole genome shotgun (WGS) entry which is preliminary data.</text>
</comment>
<reference evidence="1" key="1">
    <citation type="submission" date="2022-11" db="EMBL/GenBank/DDBJ databases">
        <authorList>
            <person name="Hyden B.L."/>
            <person name="Feng K."/>
            <person name="Yates T."/>
            <person name="Jawdy S."/>
            <person name="Smart L.B."/>
            <person name="Muchero W."/>
        </authorList>
    </citation>
    <scope>NUCLEOTIDE SEQUENCE</scope>
    <source>
        <tissue evidence="1">Shoot tip</tissue>
    </source>
</reference>
<sequence length="54" mass="6001">MTPYIPYPTTVRPLKLVKNRSGEERVAAPAAKKEAACPLRPTLRLVLMSKPVLQ</sequence>
<proteinExistence type="predicted"/>
<evidence type="ECO:0000313" key="2">
    <source>
        <dbReference type="Proteomes" id="UP001151532"/>
    </source>
</evidence>
<accession>A0A9Q0WGA3</accession>
<dbReference type="AlphaFoldDB" id="A0A9Q0WGA3"/>
<evidence type="ECO:0000313" key="1">
    <source>
        <dbReference type="EMBL" id="KAJ6766742.1"/>
    </source>
</evidence>
<dbReference type="Proteomes" id="UP001151532">
    <property type="component" value="Chromosome 4"/>
</dbReference>
<dbReference type="EMBL" id="JAPFFK010000004">
    <property type="protein sequence ID" value="KAJ6766742.1"/>
    <property type="molecule type" value="Genomic_DNA"/>
</dbReference>
<gene>
    <name evidence="1" type="ORF">OIU79_022662</name>
</gene>
<keyword evidence="2" id="KW-1185">Reference proteome</keyword>
<reference evidence="1" key="2">
    <citation type="journal article" date="2023" name="Int. J. Mol. Sci.">
        <title>De Novo Assembly and Annotation of 11 Diverse Shrub Willow (Salix) Genomes Reveals Novel Gene Organization in Sex-Linked Regions.</title>
        <authorList>
            <person name="Hyden B."/>
            <person name="Feng K."/>
            <person name="Yates T.B."/>
            <person name="Jawdy S."/>
            <person name="Cereghino C."/>
            <person name="Smart L.B."/>
            <person name="Muchero W."/>
        </authorList>
    </citation>
    <scope>NUCLEOTIDE SEQUENCE</scope>
    <source>
        <tissue evidence="1">Shoot tip</tissue>
    </source>
</reference>
<name>A0A9Q0WGA3_SALPP</name>